<evidence type="ECO:0000313" key="5">
    <source>
        <dbReference type="Proteomes" id="UP000324974"/>
    </source>
</evidence>
<dbReference type="PROSITE" id="PS50222">
    <property type="entry name" value="EF_HAND_2"/>
    <property type="match status" value="1"/>
</dbReference>
<feature type="signal peptide" evidence="2">
    <location>
        <begin position="1"/>
        <end position="21"/>
    </location>
</feature>
<dbReference type="GO" id="GO:0005509">
    <property type="term" value="F:calcium ion binding"/>
    <property type="evidence" value="ECO:0007669"/>
    <property type="project" value="InterPro"/>
</dbReference>
<dbReference type="PROSITE" id="PS00018">
    <property type="entry name" value="EF_HAND_1"/>
    <property type="match status" value="2"/>
</dbReference>
<evidence type="ECO:0000256" key="1">
    <source>
        <dbReference type="SAM" id="MobiDB-lite"/>
    </source>
</evidence>
<feature type="compositionally biased region" description="Basic and acidic residues" evidence="1">
    <location>
        <begin position="481"/>
        <end position="493"/>
    </location>
</feature>
<name>A0A5C1A6V3_9BACT</name>
<feature type="compositionally biased region" description="Gly residues" evidence="1">
    <location>
        <begin position="300"/>
        <end position="312"/>
    </location>
</feature>
<dbReference type="InterPro" id="IPR018247">
    <property type="entry name" value="EF_Hand_1_Ca_BS"/>
</dbReference>
<dbReference type="EMBL" id="CP042425">
    <property type="protein sequence ID" value="QEL13716.1"/>
    <property type="molecule type" value="Genomic_DNA"/>
</dbReference>
<feature type="region of interest" description="Disordered" evidence="1">
    <location>
        <begin position="276"/>
        <end position="321"/>
    </location>
</feature>
<evidence type="ECO:0000256" key="2">
    <source>
        <dbReference type="SAM" id="SignalP"/>
    </source>
</evidence>
<dbReference type="Proteomes" id="UP000324974">
    <property type="component" value="Chromosome"/>
</dbReference>
<feature type="region of interest" description="Disordered" evidence="1">
    <location>
        <begin position="389"/>
        <end position="507"/>
    </location>
</feature>
<keyword evidence="2" id="KW-0732">Signal</keyword>
<evidence type="ECO:0000259" key="3">
    <source>
        <dbReference type="PROSITE" id="PS50222"/>
    </source>
</evidence>
<dbReference type="RefSeq" id="WP_168218775.1">
    <property type="nucleotide sequence ID" value="NZ_CP042425.1"/>
</dbReference>
<proteinExistence type="predicted"/>
<dbReference type="AlphaFoldDB" id="A0A5C1A6V3"/>
<sequence>MRLLKLFKLMAPIGLAVFALSMNPDDSQGQFPGGGGGGPGGGKGSKGGRDSSGKGGGQPGGFGGQDAGGGRGGPGGFGGGQGGFGGGQPGGFGGQDGGGGRGGRGGNFGGGQGGGATSFADGQFAQLQASYGGSGNTLDYSLIPAATRERSNAMAQRFGGEPMPTSGTITIDQYRDASTKRMEAMRAQRGGGGGGPMGSPMATSTDPRGGGFPGGDRGGRGGPGGDQSGLGSLSRYDMDRDGRISLQEAQSTDRLKFVFDQYDANRDGFIDAAEAQAYSADSGSRRNADPYGQGRDGRDQQGGWGNWGGDGRGQIPQEDPKPIVLRFGKLPKDLPSWFKQLDTDEDGQVGLYEWRRDGRKSEEFMAMDLNSDGLLTAEEYLRYKNPNFTMASLAPKPERGGRGGFGGDSADRGGDRGDRSLADDRRSSGDQRSPWGGSSGDGSSEKPEKAEKAEKPKAERPSGGLSSLFGGGSRGEAAAANKEKDSKKDDKKGNSRSKNGPGGPGGR</sequence>
<gene>
    <name evidence="4" type="ORF">PX52LOC_00574</name>
</gene>
<dbReference type="InterPro" id="IPR002048">
    <property type="entry name" value="EF_hand_dom"/>
</dbReference>
<feature type="chain" id="PRO_5022876028" evidence="2">
    <location>
        <begin position="22"/>
        <end position="507"/>
    </location>
</feature>
<feature type="compositionally biased region" description="Basic and acidic residues" evidence="1">
    <location>
        <begin position="177"/>
        <end position="186"/>
    </location>
</feature>
<organism evidence="4 5">
    <name type="scientific">Limnoglobus roseus</name>
    <dbReference type="NCBI Taxonomy" id="2598579"/>
    <lineage>
        <taxon>Bacteria</taxon>
        <taxon>Pseudomonadati</taxon>
        <taxon>Planctomycetota</taxon>
        <taxon>Planctomycetia</taxon>
        <taxon>Gemmatales</taxon>
        <taxon>Gemmataceae</taxon>
        <taxon>Limnoglobus</taxon>
    </lineage>
</organism>
<evidence type="ECO:0000313" key="4">
    <source>
        <dbReference type="EMBL" id="QEL13716.1"/>
    </source>
</evidence>
<dbReference type="InterPro" id="IPR011992">
    <property type="entry name" value="EF-hand-dom_pair"/>
</dbReference>
<accession>A0A5C1A6V3</accession>
<feature type="region of interest" description="Disordered" evidence="1">
    <location>
        <begin position="177"/>
        <end position="256"/>
    </location>
</feature>
<protein>
    <submittedName>
        <fullName evidence="4">EF-hand domain-containing protein</fullName>
    </submittedName>
</protein>
<dbReference type="SUPFAM" id="SSF47473">
    <property type="entry name" value="EF-hand"/>
    <property type="match status" value="1"/>
</dbReference>
<feature type="compositionally biased region" description="Gly residues" evidence="1">
    <location>
        <begin position="53"/>
        <end position="114"/>
    </location>
</feature>
<dbReference type="KEGG" id="lrs:PX52LOC_00574"/>
<feature type="compositionally biased region" description="Gly residues" evidence="1">
    <location>
        <begin position="31"/>
        <end position="45"/>
    </location>
</feature>
<feature type="domain" description="EF-hand" evidence="3">
    <location>
        <begin position="250"/>
        <end position="285"/>
    </location>
</feature>
<reference evidence="5" key="1">
    <citation type="submission" date="2019-08" db="EMBL/GenBank/DDBJ databases">
        <title>Limnoglobus roseus gen. nov., sp. nov., a novel freshwater planctomycete with a giant genome from the family Gemmataceae.</title>
        <authorList>
            <person name="Kulichevskaya I.S."/>
            <person name="Naumoff D.G."/>
            <person name="Miroshnikov K."/>
            <person name="Ivanova A."/>
            <person name="Philippov D.A."/>
            <person name="Hakobyan A."/>
            <person name="Rijpstra I.C."/>
            <person name="Sinninghe Damste J.S."/>
            <person name="Liesack W."/>
            <person name="Dedysh S.N."/>
        </authorList>
    </citation>
    <scope>NUCLEOTIDE SEQUENCE [LARGE SCALE GENOMIC DNA]</scope>
    <source>
        <strain evidence="5">PX52</strain>
    </source>
</reference>
<feature type="compositionally biased region" description="Basic and acidic residues" evidence="1">
    <location>
        <begin position="409"/>
        <end position="429"/>
    </location>
</feature>
<feature type="region of interest" description="Disordered" evidence="1">
    <location>
        <begin position="27"/>
        <end position="114"/>
    </location>
</feature>
<dbReference type="Pfam" id="PF13202">
    <property type="entry name" value="EF-hand_5"/>
    <property type="match status" value="4"/>
</dbReference>
<keyword evidence="5" id="KW-1185">Reference proteome</keyword>
<dbReference type="Gene3D" id="1.10.238.10">
    <property type="entry name" value="EF-hand"/>
    <property type="match status" value="2"/>
</dbReference>
<feature type="compositionally biased region" description="Gly residues" evidence="1">
    <location>
        <begin position="208"/>
        <end position="228"/>
    </location>
</feature>
<feature type="compositionally biased region" description="Basic and acidic residues" evidence="1">
    <location>
        <begin position="443"/>
        <end position="460"/>
    </location>
</feature>